<sequence>MQQITGSKKYQNGIMVFWTEEGNEKKDFFSYDELVEQRINALDLLNNPRLYLVNVPGHRIESAASGCSFASKTCEDEIVITRFFDAPREFVWRAWTAPELVMMWWGPKDFTAPSCTSDFRVGGSYLYCMRSPDGKDYWSTGTFREIRAPERIVCTDSFSDENGKVVPATYYGMSADFPMELLVTVTFGEQAGRTQLTLRHAGFPDGRDRDLAREGWNESLDKFAGVVARNVFRGKRAVHAADNERRA</sequence>
<keyword evidence="4" id="KW-1185">Reference proteome</keyword>
<dbReference type="InParanoid" id="L0HID0"/>
<dbReference type="AlphaFoldDB" id="L0HID0"/>
<dbReference type="eggNOG" id="arCOG05261">
    <property type="taxonomic scope" value="Archaea"/>
</dbReference>
<dbReference type="InterPro" id="IPR023393">
    <property type="entry name" value="START-like_dom_sf"/>
</dbReference>
<evidence type="ECO:0000313" key="3">
    <source>
        <dbReference type="EMBL" id="AGB03780.1"/>
    </source>
</evidence>
<dbReference type="GeneID" id="14308580"/>
<evidence type="ECO:0000256" key="1">
    <source>
        <dbReference type="ARBA" id="ARBA00006817"/>
    </source>
</evidence>
<organism evidence="3 4">
    <name type="scientific">Methanoregula formicica (strain DSM 22288 / NBRC 105244 / SMSP)</name>
    <dbReference type="NCBI Taxonomy" id="593750"/>
    <lineage>
        <taxon>Archaea</taxon>
        <taxon>Methanobacteriati</taxon>
        <taxon>Methanobacteriota</taxon>
        <taxon>Stenosarchaea group</taxon>
        <taxon>Methanomicrobia</taxon>
        <taxon>Methanomicrobiales</taxon>
        <taxon>Methanoregulaceae</taxon>
        <taxon>Methanoregula</taxon>
    </lineage>
</organism>
<reference evidence="3 4" key="2">
    <citation type="journal article" date="2014" name="Genome Announc.">
        <title>Complete Genome Sequence of Methanoregula formicica SMSPT, a Mesophilic Hydrogenotrophic Methanogen Isolated from a Methanogenic Upflow Anaerobic Sludge Blanket Reactor.</title>
        <authorList>
            <person name="Yamamoto K."/>
            <person name="Tamaki H."/>
            <person name="Cadillo-Quiroz H."/>
            <person name="Imachi H."/>
            <person name="Kyrpides N."/>
            <person name="Woyke T."/>
            <person name="Goodwin L."/>
            <person name="Zinder S.H."/>
            <person name="Kamagata Y."/>
            <person name="Liu W.T."/>
        </authorList>
    </citation>
    <scope>NUCLEOTIDE SEQUENCE [LARGE SCALE GENOMIC DNA]</scope>
    <source>
        <strain evidence="4">DSM 22288 / NBRC 105244 / SMSP</strain>
    </source>
</reference>
<dbReference type="STRING" id="593750.Metfor_2797"/>
<dbReference type="eggNOG" id="arCOG09481">
    <property type="taxonomic scope" value="Archaea"/>
</dbReference>
<evidence type="ECO:0000313" key="4">
    <source>
        <dbReference type="Proteomes" id="UP000010824"/>
    </source>
</evidence>
<evidence type="ECO:0000259" key="2">
    <source>
        <dbReference type="Pfam" id="PF08327"/>
    </source>
</evidence>
<dbReference type="Proteomes" id="UP000010824">
    <property type="component" value="Chromosome"/>
</dbReference>
<dbReference type="HOGENOM" id="CLU_1122621_0_0_2"/>
<dbReference type="KEGG" id="mfo:Metfor_2797"/>
<gene>
    <name evidence="3" type="ordered locus">Metfor_2797</name>
</gene>
<reference evidence="4" key="1">
    <citation type="submission" date="2011-12" db="EMBL/GenBank/DDBJ databases">
        <title>Complete sequence of Methanoregula formicicum SMSP.</title>
        <authorList>
            <person name="Lucas S."/>
            <person name="Han J."/>
            <person name="Lapidus A."/>
            <person name="Cheng J.-F."/>
            <person name="Goodwin L."/>
            <person name="Pitluck S."/>
            <person name="Peters L."/>
            <person name="Ovchinnikova G."/>
            <person name="Teshima H."/>
            <person name="Detter J.C."/>
            <person name="Han C."/>
            <person name="Tapia R."/>
            <person name="Land M."/>
            <person name="Hauser L."/>
            <person name="Kyrpides N."/>
            <person name="Ivanova N."/>
            <person name="Pagani I."/>
            <person name="Imachi H."/>
            <person name="Tamaki H."/>
            <person name="Sekiguchi Y."/>
            <person name="Kamagata Y."/>
            <person name="Cadillo-Quiroz H."/>
            <person name="Zinder S."/>
            <person name="Liu W.-T."/>
            <person name="Woyke T."/>
        </authorList>
    </citation>
    <scope>NUCLEOTIDE SEQUENCE [LARGE SCALE GENOMIC DNA]</scope>
    <source>
        <strain evidence="4">DSM 22288 / NBRC 105244 / SMSP</strain>
    </source>
</reference>
<dbReference type="Pfam" id="PF08327">
    <property type="entry name" value="AHSA1"/>
    <property type="match status" value="1"/>
</dbReference>
<dbReference type="Gene3D" id="3.30.530.20">
    <property type="match status" value="1"/>
</dbReference>
<accession>L0HID0</accession>
<protein>
    <recommendedName>
        <fullName evidence="2">Activator of Hsp90 ATPase homologue 1/2-like C-terminal domain-containing protein</fullName>
    </recommendedName>
</protein>
<dbReference type="InterPro" id="IPR013538">
    <property type="entry name" value="ASHA1/2-like_C"/>
</dbReference>
<dbReference type="EMBL" id="CP003167">
    <property type="protein sequence ID" value="AGB03780.1"/>
    <property type="molecule type" value="Genomic_DNA"/>
</dbReference>
<dbReference type="SUPFAM" id="SSF55961">
    <property type="entry name" value="Bet v1-like"/>
    <property type="match status" value="1"/>
</dbReference>
<dbReference type="OrthoDB" id="165863at2157"/>
<proteinExistence type="inferred from homology"/>
<name>L0HID0_METFS</name>
<dbReference type="RefSeq" id="WP_015286742.1">
    <property type="nucleotide sequence ID" value="NC_019943.1"/>
</dbReference>
<comment type="similarity">
    <text evidence="1">Belongs to the AHA1 family.</text>
</comment>
<feature type="domain" description="Activator of Hsp90 ATPase homologue 1/2-like C-terminal" evidence="2">
    <location>
        <begin position="85"/>
        <end position="227"/>
    </location>
</feature>